<evidence type="ECO:0000313" key="3">
    <source>
        <dbReference type="Proteomes" id="UP001149140"/>
    </source>
</evidence>
<organism evidence="2 3">
    <name type="scientific">Solirubrobacter ginsenosidimutans</name>
    <dbReference type="NCBI Taxonomy" id="490573"/>
    <lineage>
        <taxon>Bacteria</taxon>
        <taxon>Bacillati</taxon>
        <taxon>Actinomycetota</taxon>
        <taxon>Thermoleophilia</taxon>
        <taxon>Solirubrobacterales</taxon>
        <taxon>Solirubrobacteraceae</taxon>
        <taxon>Solirubrobacter</taxon>
    </lineage>
</organism>
<evidence type="ECO:0000256" key="1">
    <source>
        <dbReference type="SAM" id="SignalP"/>
    </source>
</evidence>
<protein>
    <submittedName>
        <fullName evidence="2">Uncharacterized protein</fullName>
    </submittedName>
</protein>
<comment type="caution">
    <text evidence="2">The sequence shown here is derived from an EMBL/GenBank/DDBJ whole genome shotgun (WGS) entry which is preliminary data.</text>
</comment>
<dbReference type="AlphaFoldDB" id="A0A9X3MSQ8"/>
<feature type="signal peptide" evidence="1">
    <location>
        <begin position="1"/>
        <end position="29"/>
    </location>
</feature>
<feature type="chain" id="PRO_5040736257" evidence="1">
    <location>
        <begin position="30"/>
        <end position="468"/>
    </location>
</feature>
<accession>A0A9X3MSQ8</accession>
<reference evidence="2" key="1">
    <citation type="submission" date="2022-10" db="EMBL/GenBank/DDBJ databases">
        <title>The WGS of Solirubrobacter ginsenosidimutans DSM 21036.</title>
        <authorList>
            <person name="Jiang Z."/>
        </authorList>
    </citation>
    <scope>NUCLEOTIDE SEQUENCE</scope>
    <source>
        <strain evidence="2">DSM 21036</strain>
    </source>
</reference>
<keyword evidence="3" id="KW-1185">Reference proteome</keyword>
<dbReference type="RefSeq" id="WP_270041608.1">
    <property type="nucleotide sequence ID" value="NZ_JAPDOD010000018.1"/>
</dbReference>
<proteinExistence type="predicted"/>
<name>A0A9X3MSQ8_9ACTN</name>
<gene>
    <name evidence="2" type="ORF">OM076_18990</name>
</gene>
<dbReference type="EMBL" id="JAPDOD010000018">
    <property type="protein sequence ID" value="MDA0162366.1"/>
    <property type="molecule type" value="Genomic_DNA"/>
</dbReference>
<dbReference type="Proteomes" id="UP001149140">
    <property type="component" value="Unassembled WGS sequence"/>
</dbReference>
<evidence type="ECO:0000313" key="2">
    <source>
        <dbReference type="EMBL" id="MDA0162366.1"/>
    </source>
</evidence>
<keyword evidence="1" id="KW-0732">Signal</keyword>
<sequence>MRTRGGIQVRLAAALAGLALLATPTGAQAQGGLMMDGTPLHVFADGLGAIQVRVDGVAAGLFYDPAANPGHAGLEIKEGDSVYPLQDGFSTAPGRVPAEPLTIVDNGAGTRTLHTAYLIGPNLRVSEDHVYTDGTTQINVHYGITNVSAAPTSLRVGALADLYVGNNDSGTGVIAPGTPLFVGGRDEASGLVYGLQEVTPWSGYQESDFEQVFDNFAGDGLNGTVDSTAPDNGVGATWQLDNLAPGETRGIDVRWLLAAAAPPGTIVPPPPTPVADELGVIHAGPDGVLPPPVTGKSVNIKLLRGTVCYTPPKSKKCIPLTGPVQIPVGSLIDTTKGRIALESTSDAAGGTQSAWFYSGIFKIGQTKGSKPVTELALAGPKLSCPKGKKAKVSAAKPKTKRLWGDGKGTFRTKGQYSSATVRGTKWVVIDRCDGTLTQVKQGSVLVRDVKRKKNVIVRAGKQYLARKK</sequence>